<evidence type="ECO:0000256" key="1">
    <source>
        <dbReference type="ARBA" id="ARBA00004123"/>
    </source>
</evidence>
<dbReference type="InterPro" id="IPR045279">
    <property type="entry name" value="ARR-like"/>
</dbReference>
<dbReference type="Proteomes" id="UP000824120">
    <property type="component" value="Chromosome 10"/>
</dbReference>
<keyword evidence="4" id="KW-0805">Transcription regulation</keyword>
<dbReference type="InterPro" id="IPR011006">
    <property type="entry name" value="CheY-like_superfamily"/>
</dbReference>
<keyword evidence="12" id="KW-1185">Reference proteome</keyword>
<evidence type="ECO:0000313" key="11">
    <source>
        <dbReference type="EMBL" id="KAG5582599.1"/>
    </source>
</evidence>
<dbReference type="OrthoDB" id="60033at2759"/>
<dbReference type="SMART" id="SM00448">
    <property type="entry name" value="REC"/>
    <property type="match status" value="1"/>
</dbReference>
<feature type="region of interest" description="Disordered" evidence="9">
    <location>
        <begin position="554"/>
        <end position="575"/>
    </location>
</feature>
<keyword evidence="3" id="KW-0902">Two-component regulatory system</keyword>
<dbReference type="Pfam" id="PF00072">
    <property type="entry name" value="Response_reg"/>
    <property type="match status" value="1"/>
</dbReference>
<dbReference type="PANTHER" id="PTHR43874:SF125">
    <property type="entry name" value="TWO-COMPONENT RESPONSE REGULATOR-LIKE APRR7"/>
    <property type="match status" value="1"/>
</dbReference>
<evidence type="ECO:0000259" key="10">
    <source>
        <dbReference type="PROSITE" id="PS50110"/>
    </source>
</evidence>
<evidence type="ECO:0000256" key="9">
    <source>
        <dbReference type="SAM" id="MobiDB-lite"/>
    </source>
</evidence>
<evidence type="ECO:0000256" key="8">
    <source>
        <dbReference type="PROSITE-ProRule" id="PRU00169"/>
    </source>
</evidence>
<feature type="domain" description="Response regulatory" evidence="10">
    <location>
        <begin position="144"/>
        <end position="262"/>
    </location>
</feature>
<dbReference type="SUPFAM" id="SSF52172">
    <property type="entry name" value="CheY-like"/>
    <property type="match status" value="1"/>
</dbReference>
<evidence type="ECO:0000256" key="4">
    <source>
        <dbReference type="ARBA" id="ARBA00023015"/>
    </source>
</evidence>
<keyword evidence="6" id="KW-0804">Transcription</keyword>
<sequence length="784" mass="85915">MVGAVELPSLDSASACMTDVEQSHPTWRQWGLHFFHVINYNSSPNFLSVDIIWMTGNVSMKIVGDEDKKRLDEDKVTGDGIGISREGINVVKDNELKINMISNDRIGGREITLQAQRGLKLQEQQYCQVSAVCWQQFLHVTSITVLLVENDDSTRHVVSALLRNCNYEVIEAANGLQAWKILENLTTHIDLVLTEVVMPCLSGLSLLTKIMSHYTRKTVPVIMMSSHDSMDIVFKCLSNGALDFLVKPIRKNELKNLWQHVWRRCHSSSGSGSESGTQTQKSIKSKSSEKSENNSGSNDGEDNGRYGLNVGKGSEDGNGTQNSWTKQAVEAVSSQAVSPLHQVPECPDSTCAQAMSSKAETAANKNAQRNAKRKCQEEEEHPDYIAKKPSLKGIPRNQKLQPENAIQVPVKLVDAEHKTPLAINSNPCSLKMDEHQANLDGNVPSTEYHDVTAETAHPRTISRRLNKAVQVLEINNSSIGESKEPSLKTLKEPEKSAQDDRSVLRRSDLSAFSRYNSSSNLTRTPNGITVDSSIINNGQEVAKKESVCDIPTDTDEKFLHPSSSGTGNIIDKGSTTNKLSEEPLLSIDKAEATSTIKGLHSSSAFKPEKIDFRVSRQQVPQVKLKPCNMQATDSLVPRGSHTDIQHPHQHHHHYHFHDLDQDYTSTHVDFSLKKLTAGGPSCTSFNILARPCEGNPEYHSLNRSASGSNRGSNVQDGSCTAINAGGTNGGSDNGLAGKNESGDASGIDCGNTTDPSKLAREAALTKFCQKKKDRCCLKKKANGF</sequence>
<evidence type="ECO:0000256" key="2">
    <source>
        <dbReference type="ARBA" id="ARBA00010330"/>
    </source>
</evidence>
<dbReference type="GO" id="GO:0009736">
    <property type="term" value="P:cytokinin-activated signaling pathway"/>
    <property type="evidence" value="ECO:0007669"/>
    <property type="project" value="InterPro"/>
</dbReference>
<evidence type="ECO:0000256" key="3">
    <source>
        <dbReference type="ARBA" id="ARBA00023012"/>
    </source>
</evidence>
<dbReference type="GO" id="GO:0000160">
    <property type="term" value="P:phosphorelay signal transduction system"/>
    <property type="evidence" value="ECO:0007669"/>
    <property type="project" value="UniProtKB-KW"/>
</dbReference>
<evidence type="ECO:0000256" key="6">
    <source>
        <dbReference type="ARBA" id="ARBA00023163"/>
    </source>
</evidence>
<reference evidence="11 12" key="1">
    <citation type="submission" date="2020-09" db="EMBL/GenBank/DDBJ databases">
        <title>De no assembly of potato wild relative species, Solanum commersonii.</title>
        <authorList>
            <person name="Cho K."/>
        </authorList>
    </citation>
    <scope>NUCLEOTIDE SEQUENCE [LARGE SCALE GENOMIC DNA]</scope>
    <source>
        <strain evidence="11">LZ3.2</strain>
        <tissue evidence="11">Leaf</tissue>
    </source>
</reference>
<dbReference type="AlphaFoldDB" id="A0A9J5X4B8"/>
<feature type="compositionally biased region" description="Low complexity" evidence="9">
    <location>
        <begin position="701"/>
        <end position="713"/>
    </location>
</feature>
<comment type="subcellular location">
    <subcellularLocation>
        <location evidence="1">Nucleus</location>
    </subcellularLocation>
</comment>
<feature type="compositionally biased region" description="Polar residues" evidence="9">
    <location>
        <begin position="561"/>
        <end position="575"/>
    </location>
</feature>
<dbReference type="Gene3D" id="3.40.50.2300">
    <property type="match status" value="1"/>
</dbReference>
<dbReference type="GO" id="GO:0045892">
    <property type="term" value="P:negative regulation of DNA-templated transcription"/>
    <property type="evidence" value="ECO:0007669"/>
    <property type="project" value="UniProtKB-ARBA"/>
</dbReference>
<dbReference type="FunFam" id="3.40.50.2300:FF:000214">
    <property type="entry name" value="Two-component response regulator-like PRR37"/>
    <property type="match status" value="1"/>
</dbReference>
<feature type="compositionally biased region" description="Polar residues" evidence="9">
    <location>
        <begin position="317"/>
        <end position="327"/>
    </location>
</feature>
<feature type="compositionally biased region" description="Basic and acidic residues" evidence="9">
    <location>
        <begin position="481"/>
        <end position="505"/>
    </location>
</feature>
<comment type="similarity">
    <text evidence="2">Belongs to the ARR-like family.</text>
</comment>
<evidence type="ECO:0000313" key="12">
    <source>
        <dbReference type="Proteomes" id="UP000824120"/>
    </source>
</evidence>
<feature type="region of interest" description="Disordered" evidence="9">
    <location>
        <begin position="476"/>
        <end position="505"/>
    </location>
</feature>
<protein>
    <recommendedName>
        <fullName evidence="10">Response regulatory domain-containing protein</fullName>
    </recommendedName>
</protein>
<name>A0A9J5X4B8_SOLCO</name>
<feature type="region of interest" description="Disordered" evidence="9">
    <location>
        <begin position="267"/>
        <end position="327"/>
    </location>
</feature>
<evidence type="ECO:0000256" key="5">
    <source>
        <dbReference type="ARBA" id="ARBA00023108"/>
    </source>
</evidence>
<feature type="compositionally biased region" description="Low complexity" evidence="9">
    <location>
        <begin position="267"/>
        <end position="276"/>
    </location>
</feature>
<dbReference type="PROSITE" id="PS50110">
    <property type="entry name" value="RESPONSE_REGULATORY"/>
    <property type="match status" value="1"/>
</dbReference>
<dbReference type="GO" id="GO:0010017">
    <property type="term" value="P:red or far-red light signaling pathway"/>
    <property type="evidence" value="ECO:0007669"/>
    <property type="project" value="UniProtKB-ARBA"/>
</dbReference>
<organism evidence="11 12">
    <name type="scientific">Solanum commersonii</name>
    <name type="common">Commerson's wild potato</name>
    <name type="synonym">Commerson's nightshade</name>
    <dbReference type="NCBI Taxonomy" id="4109"/>
    <lineage>
        <taxon>Eukaryota</taxon>
        <taxon>Viridiplantae</taxon>
        <taxon>Streptophyta</taxon>
        <taxon>Embryophyta</taxon>
        <taxon>Tracheophyta</taxon>
        <taxon>Spermatophyta</taxon>
        <taxon>Magnoliopsida</taxon>
        <taxon>eudicotyledons</taxon>
        <taxon>Gunneridae</taxon>
        <taxon>Pentapetalae</taxon>
        <taxon>asterids</taxon>
        <taxon>lamiids</taxon>
        <taxon>Solanales</taxon>
        <taxon>Solanaceae</taxon>
        <taxon>Solanoideae</taxon>
        <taxon>Solaneae</taxon>
        <taxon>Solanum</taxon>
    </lineage>
</organism>
<dbReference type="PANTHER" id="PTHR43874">
    <property type="entry name" value="TWO-COMPONENT RESPONSE REGULATOR"/>
    <property type="match status" value="1"/>
</dbReference>
<gene>
    <name evidence="11" type="ORF">H5410_053226</name>
</gene>
<dbReference type="GO" id="GO:0007623">
    <property type="term" value="P:circadian rhythm"/>
    <property type="evidence" value="ECO:0007669"/>
    <property type="project" value="UniProtKB-ARBA"/>
</dbReference>
<proteinExistence type="inferred from homology"/>
<comment type="caution">
    <text evidence="11">The sequence shown here is derived from an EMBL/GenBank/DDBJ whole genome shotgun (WGS) entry which is preliminary data.</text>
</comment>
<dbReference type="EMBL" id="JACXVP010000010">
    <property type="protein sequence ID" value="KAG5582599.1"/>
    <property type="molecule type" value="Genomic_DNA"/>
</dbReference>
<feature type="region of interest" description="Disordered" evidence="9">
    <location>
        <begin position="699"/>
        <end position="748"/>
    </location>
</feature>
<evidence type="ECO:0000256" key="7">
    <source>
        <dbReference type="ARBA" id="ARBA00023242"/>
    </source>
</evidence>
<keyword evidence="5" id="KW-0090">Biological rhythms</keyword>
<dbReference type="GO" id="GO:0005634">
    <property type="term" value="C:nucleus"/>
    <property type="evidence" value="ECO:0007669"/>
    <property type="project" value="UniProtKB-SubCell"/>
</dbReference>
<accession>A0A9J5X4B8</accession>
<keyword evidence="7" id="KW-0539">Nucleus</keyword>
<comment type="caution">
    <text evidence="8">Lacks conserved residue(s) required for the propagation of feature annotation.</text>
</comment>
<dbReference type="InterPro" id="IPR001789">
    <property type="entry name" value="Sig_transdc_resp-reg_receiver"/>
</dbReference>